<comment type="caution">
    <text evidence="1">The sequence shown here is derived from an EMBL/GenBank/DDBJ whole genome shotgun (WGS) entry which is preliminary data.</text>
</comment>
<evidence type="ECO:0000313" key="1">
    <source>
        <dbReference type="EMBL" id="KAK0713591.1"/>
    </source>
</evidence>
<keyword evidence="2" id="KW-1185">Reference proteome</keyword>
<dbReference type="EMBL" id="JAUIRO010000005">
    <property type="protein sequence ID" value="KAK0713591.1"/>
    <property type="molecule type" value="Genomic_DNA"/>
</dbReference>
<dbReference type="RefSeq" id="XP_060294914.1">
    <property type="nucleotide sequence ID" value="XM_060445727.1"/>
</dbReference>
<evidence type="ECO:0000313" key="2">
    <source>
        <dbReference type="Proteomes" id="UP001172101"/>
    </source>
</evidence>
<dbReference type="AlphaFoldDB" id="A0AA40AD05"/>
<name>A0AA40AD05_9PEZI</name>
<gene>
    <name evidence="1" type="ORF">B0T26DRAFT_753681</name>
</gene>
<protein>
    <submittedName>
        <fullName evidence="1">Uncharacterized protein</fullName>
    </submittedName>
</protein>
<organism evidence="1 2">
    <name type="scientific">Lasiosphaeria miniovina</name>
    <dbReference type="NCBI Taxonomy" id="1954250"/>
    <lineage>
        <taxon>Eukaryota</taxon>
        <taxon>Fungi</taxon>
        <taxon>Dikarya</taxon>
        <taxon>Ascomycota</taxon>
        <taxon>Pezizomycotina</taxon>
        <taxon>Sordariomycetes</taxon>
        <taxon>Sordariomycetidae</taxon>
        <taxon>Sordariales</taxon>
        <taxon>Lasiosphaeriaceae</taxon>
        <taxon>Lasiosphaeria</taxon>
    </lineage>
</organism>
<dbReference type="GeneID" id="85328997"/>
<accession>A0AA40AD05</accession>
<reference evidence="1" key="1">
    <citation type="submission" date="2023-06" db="EMBL/GenBank/DDBJ databases">
        <title>Genome-scale phylogeny and comparative genomics of the fungal order Sordariales.</title>
        <authorList>
            <consortium name="Lawrence Berkeley National Laboratory"/>
            <person name="Hensen N."/>
            <person name="Bonometti L."/>
            <person name="Westerberg I."/>
            <person name="Brannstrom I.O."/>
            <person name="Guillou S."/>
            <person name="Cros-Aarteil S."/>
            <person name="Calhoun S."/>
            <person name="Haridas S."/>
            <person name="Kuo A."/>
            <person name="Mondo S."/>
            <person name="Pangilinan J."/>
            <person name="Riley R."/>
            <person name="LaButti K."/>
            <person name="Andreopoulos B."/>
            <person name="Lipzen A."/>
            <person name="Chen C."/>
            <person name="Yanf M."/>
            <person name="Daum C."/>
            <person name="Ng V."/>
            <person name="Clum A."/>
            <person name="Steindorff A."/>
            <person name="Ohm R."/>
            <person name="Martin F."/>
            <person name="Silar P."/>
            <person name="Natvig D."/>
            <person name="Lalanne C."/>
            <person name="Gautier V."/>
            <person name="Ament-velasquez S.L."/>
            <person name="Kruys A."/>
            <person name="Hutchinson M.I."/>
            <person name="Powell A.J."/>
            <person name="Barry K."/>
            <person name="Miller A.N."/>
            <person name="Grigoriev I.V."/>
            <person name="Debuchy R."/>
            <person name="Gladieux P."/>
            <person name="Thoren M.H."/>
            <person name="Johannesson H."/>
        </authorList>
    </citation>
    <scope>NUCLEOTIDE SEQUENCE</scope>
    <source>
        <strain evidence="1">SMH2392-1A</strain>
    </source>
</reference>
<proteinExistence type="predicted"/>
<sequence length="207" mass="22893">MAPGYFFMVAVRRLRAAYPELRDATNLVPPAGRYVLWNDMDTVDGTVYHTYWYENTLDIDGLGESCRVIRFADIPGTLSGDVLGLKRKLPPLEAEGDYIIDVSAALISLPVIAVDVLEHFKKCKYATETHNLLACQGGSCPGVPKSAHVVQLLGRSPDGELVFEQFARHLLAAVHPLAKCKAWILQLIDGLGPCTRSTWWKTSKPKL</sequence>
<dbReference type="Proteomes" id="UP001172101">
    <property type="component" value="Unassembled WGS sequence"/>
</dbReference>